<evidence type="ECO:0000313" key="2">
    <source>
        <dbReference type="Proteomes" id="UP000554482"/>
    </source>
</evidence>
<dbReference type="AlphaFoldDB" id="A0A7J6VNG0"/>
<accession>A0A7J6VNG0</accession>
<dbReference type="EMBL" id="JABWDY010029320">
    <property type="protein sequence ID" value="KAF5186423.1"/>
    <property type="molecule type" value="Genomic_DNA"/>
</dbReference>
<proteinExistence type="predicted"/>
<comment type="caution">
    <text evidence="1">The sequence shown here is derived from an EMBL/GenBank/DDBJ whole genome shotgun (WGS) entry which is preliminary data.</text>
</comment>
<evidence type="ECO:0000313" key="1">
    <source>
        <dbReference type="EMBL" id="KAF5186423.1"/>
    </source>
</evidence>
<reference evidence="1 2" key="1">
    <citation type="submission" date="2020-06" db="EMBL/GenBank/DDBJ databases">
        <title>Transcriptomic and genomic resources for Thalictrum thalictroides and T. hernandezii: Facilitating candidate gene discovery in an emerging model plant lineage.</title>
        <authorList>
            <person name="Arias T."/>
            <person name="Riano-Pachon D.M."/>
            <person name="Di Stilio V.S."/>
        </authorList>
    </citation>
    <scope>NUCLEOTIDE SEQUENCE [LARGE SCALE GENOMIC DNA]</scope>
    <source>
        <strain evidence="2">cv. WT478/WT964</strain>
        <tissue evidence="1">Leaves</tissue>
    </source>
</reference>
<sequence length="61" mass="7019">MPSPSTFLNRSLDFIPTYSIPLFPCNTLAFAAYRPFTPIHHELRSSSSSYRDCWHEVGQDL</sequence>
<dbReference type="Proteomes" id="UP000554482">
    <property type="component" value="Unassembled WGS sequence"/>
</dbReference>
<gene>
    <name evidence="1" type="ORF">FRX31_023990</name>
</gene>
<keyword evidence="2" id="KW-1185">Reference proteome</keyword>
<name>A0A7J6VNG0_THATH</name>
<organism evidence="1 2">
    <name type="scientific">Thalictrum thalictroides</name>
    <name type="common">Rue-anemone</name>
    <name type="synonym">Anemone thalictroides</name>
    <dbReference type="NCBI Taxonomy" id="46969"/>
    <lineage>
        <taxon>Eukaryota</taxon>
        <taxon>Viridiplantae</taxon>
        <taxon>Streptophyta</taxon>
        <taxon>Embryophyta</taxon>
        <taxon>Tracheophyta</taxon>
        <taxon>Spermatophyta</taxon>
        <taxon>Magnoliopsida</taxon>
        <taxon>Ranunculales</taxon>
        <taxon>Ranunculaceae</taxon>
        <taxon>Thalictroideae</taxon>
        <taxon>Thalictrum</taxon>
    </lineage>
</organism>
<protein>
    <submittedName>
        <fullName evidence="1">Uncharacterized protein</fullName>
    </submittedName>
</protein>